<evidence type="ECO:0000256" key="1">
    <source>
        <dbReference type="SAM" id="MobiDB-lite"/>
    </source>
</evidence>
<dbReference type="Gene3D" id="3.20.20.80">
    <property type="entry name" value="Glycosidases"/>
    <property type="match status" value="1"/>
</dbReference>
<dbReference type="EMBL" id="RZGZ01000004">
    <property type="protein sequence ID" value="RUQ98318.1"/>
    <property type="molecule type" value="Genomic_DNA"/>
</dbReference>
<dbReference type="AlphaFoldDB" id="A0A3S0XXQ3"/>
<dbReference type="GO" id="GO:0005992">
    <property type="term" value="P:trehalose biosynthetic process"/>
    <property type="evidence" value="ECO:0007669"/>
    <property type="project" value="TreeGrafter"/>
</dbReference>
<evidence type="ECO:0000259" key="2">
    <source>
        <dbReference type="SMART" id="SM00642"/>
    </source>
</evidence>
<dbReference type="Gene3D" id="1.10.150.200">
    <property type="entry name" value="Maltooligosyl trehalose synthase, domain 3"/>
    <property type="match status" value="1"/>
</dbReference>
<feature type="domain" description="Glycosyl hydrolase family 13 catalytic" evidence="2">
    <location>
        <begin position="11"/>
        <end position="438"/>
    </location>
</feature>
<dbReference type="SMART" id="SM00642">
    <property type="entry name" value="Aamy"/>
    <property type="match status" value="1"/>
</dbReference>
<dbReference type="SUPFAM" id="SSF51445">
    <property type="entry name" value="(Trans)glycosidases"/>
    <property type="match status" value="1"/>
</dbReference>
<comment type="caution">
    <text evidence="3">The sequence shown here is derived from an EMBL/GenBank/DDBJ whole genome shotgun (WGS) entry which is preliminary data.</text>
</comment>
<protein>
    <submittedName>
        <fullName evidence="3">Malto-oligosyltrehalose synthase</fullName>
    </submittedName>
</protein>
<dbReference type="CDD" id="cd11336">
    <property type="entry name" value="AmyAc_MTSase"/>
    <property type="match status" value="1"/>
</dbReference>
<feature type="compositionally biased region" description="Low complexity" evidence="1">
    <location>
        <begin position="851"/>
        <end position="862"/>
    </location>
</feature>
<accession>A0A3S0XXQ3</accession>
<dbReference type="OrthoDB" id="9761577at2"/>
<dbReference type="Proteomes" id="UP000274909">
    <property type="component" value="Unassembled WGS sequence"/>
</dbReference>
<dbReference type="Gene3D" id="1.10.10.470">
    <property type="entry name" value="Maltooligosyl trehalose synthase, domain 4"/>
    <property type="match status" value="1"/>
</dbReference>
<dbReference type="InterPro" id="IPR012767">
    <property type="entry name" value="Trehalose_TreY"/>
</dbReference>
<gene>
    <name evidence="3" type="primary">treY</name>
    <name evidence="3" type="ORF">ELQ94_15055</name>
</gene>
<feature type="compositionally biased region" description="Acidic residues" evidence="1">
    <location>
        <begin position="834"/>
        <end position="850"/>
    </location>
</feature>
<dbReference type="GO" id="GO:0030980">
    <property type="term" value="P:alpha-glucan catabolic process"/>
    <property type="evidence" value="ECO:0007669"/>
    <property type="project" value="TreeGrafter"/>
</dbReference>
<dbReference type="RefSeq" id="WP_127051172.1">
    <property type="nucleotide sequence ID" value="NZ_RZGZ01000004.1"/>
</dbReference>
<dbReference type="Gene3D" id="3.30.1590.10">
    <property type="entry name" value="Maltooligosyl trehalose synthase, domain 2"/>
    <property type="match status" value="1"/>
</dbReference>
<evidence type="ECO:0000313" key="3">
    <source>
        <dbReference type="EMBL" id="RUQ98318.1"/>
    </source>
</evidence>
<dbReference type="InterPro" id="IPR006047">
    <property type="entry name" value="GH13_cat_dom"/>
</dbReference>
<proteinExistence type="predicted"/>
<sequence>MPRSTPRSVPQKTPRSTYRLQIRESFDLADAADVTDYIASLGADWVYLSPILQAEKGSEHGYDVTDHSHVDTERGGEDAFRAFSAAARSHDLGVLVDIVPNHVGVATPVQSIWWWDVLDKGRDSRYAEVFDIDWDFGGGKLRIPVLGDDDPADDGGELGKLTLKTTDGGALRLYYYDTEYPVAEGTAPNGVDSDPVAVHAAQSYELVNWRRADSELNYRRFFAVNTLAAIRVEVPWVFAESHETIVGWIRDGLADGVRADHPDGLRDPGAYLDALADATGGTYVLIEKILARHRGVAERMPAHWQTEGTTGYDALASIDRLFVDPAGEEALDALDARLRSGAASFSAPVVWADMVHDGKREVTDGILGSEVARLAREAADVLDPSVGSAADAHEAIAELLACFPSYRSYLAAPVEGEAPTDTYDDGLNDLYTAADAARRRRPELAETIDALVPVLSDATTDVAKRFQQTSGMVMAKGVEDRSFYRWTRLTTLTEVGAEPDEFAVDAATFHARQVDRLENLPLSMTTLSTHDTKRSEDVRARISVLAEIPAEWVEALDALRAAVGTADGPFDNLLAQAIVGSWPTTAVLADEDALAEYRTRLHAYAEKASREAETSTAWTAADEEYEKTMHAFVDATLDRPEVRAIVQGIVDRVLDAGRGNSLGAKLLQLTGPGVPDVYQGSELWDLSLVDPDNRRPVDYAERRAILAAIDDGDVPTIDDTGAAKLLVTTSALRLRRDRPDLFGSYTPLEVTGSAADHLVAVAYGDGENGGAIALTTRLPLGLAARGGWGDTTVRIPDGAYVDVLTGRGVDGVEEVAQLLDLLPVALLAPVDSDDIITDDADDSDRDDSDTADSTPTTEADLS</sequence>
<evidence type="ECO:0000313" key="4">
    <source>
        <dbReference type="Proteomes" id="UP000274909"/>
    </source>
</evidence>
<feature type="region of interest" description="Disordered" evidence="1">
    <location>
        <begin position="834"/>
        <end position="862"/>
    </location>
</feature>
<dbReference type="PANTHER" id="PTHR10357:SF216">
    <property type="entry name" value="MALTOOLIGOSYL TREHALOSE SYNTHASE-RELATED"/>
    <property type="match status" value="1"/>
</dbReference>
<name>A0A3S0XXQ3_9MICO</name>
<dbReference type="PANTHER" id="PTHR10357">
    <property type="entry name" value="ALPHA-AMYLASE FAMILY MEMBER"/>
    <property type="match status" value="1"/>
</dbReference>
<dbReference type="NCBIfam" id="TIGR02401">
    <property type="entry name" value="trehalose_TreY"/>
    <property type="match status" value="1"/>
</dbReference>
<organism evidence="3 4">
    <name type="scientific">Labedella endophytica</name>
    <dbReference type="NCBI Taxonomy" id="1523160"/>
    <lineage>
        <taxon>Bacteria</taxon>
        <taxon>Bacillati</taxon>
        <taxon>Actinomycetota</taxon>
        <taxon>Actinomycetes</taxon>
        <taxon>Micrococcales</taxon>
        <taxon>Microbacteriaceae</taxon>
        <taxon>Labedella</taxon>
    </lineage>
</organism>
<dbReference type="InterPro" id="IPR017853">
    <property type="entry name" value="GH"/>
</dbReference>
<keyword evidence="4" id="KW-1185">Reference proteome</keyword>
<dbReference type="InterPro" id="IPR013797">
    <property type="entry name" value="Maltooligo_trehalose_synth_4"/>
</dbReference>
<dbReference type="Pfam" id="PF00128">
    <property type="entry name" value="Alpha-amylase"/>
    <property type="match status" value="1"/>
</dbReference>
<dbReference type="GO" id="GO:0047470">
    <property type="term" value="F:(1,4)-alpha-D-glucan 1-alpha-D-glucosylmutase activity"/>
    <property type="evidence" value="ECO:0007669"/>
    <property type="project" value="TreeGrafter"/>
</dbReference>
<reference evidence="3 4" key="1">
    <citation type="submission" date="2018-12" db="EMBL/GenBank/DDBJ databases">
        <authorList>
            <person name="Li F."/>
        </authorList>
    </citation>
    <scope>NUCLEOTIDE SEQUENCE [LARGE SCALE GENOMIC DNA]</scope>
    <source>
        <strain evidence="3 4">EGI 6500705</strain>
    </source>
</reference>